<name>A0A834XXT5_APHGI</name>
<comment type="caution">
    <text evidence="11">The sequence shown here is derived from an EMBL/GenBank/DDBJ whole genome shotgun (WGS) entry which is preliminary data.</text>
</comment>
<evidence type="ECO:0000256" key="8">
    <source>
        <dbReference type="SAM" id="MobiDB-lite"/>
    </source>
</evidence>
<comment type="similarity">
    <text evidence="3">Belongs to the glycosyl hydrolase 18 family.</text>
</comment>
<dbReference type="InterPro" id="IPR001223">
    <property type="entry name" value="Glyco_hydro18_cat"/>
</dbReference>
<keyword evidence="5 9" id="KW-0732">Signal</keyword>
<dbReference type="Gene3D" id="3.10.50.10">
    <property type="match status" value="1"/>
</dbReference>
<dbReference type="GO" id="GO:0005764">
    <property type="term" value="C:lysosome"/>
    <property type="evidence" value="ECO:0007669"/>
    <property type="project" value="UniProtKB-SubCell"/>
</dbReference>
<dbReference type="AlphaFoldDB" id="A0A834XXT5"/>
<proteinExistence type="inferred from homology"/>
<reference evidence="11 12" key="1">
    <citation type="submission" date="2020-08" db="EMBL/GenBank/DDBJ databases">
        <title>Aphidius gifuensis genome sequencing and assembly.</title>
        <authorList>
            <person name="Du Z."/>
        </authorList>
    </citation>
    <scope>NUCLEOTIDE SEQUENCE [LARGE SCALE GENOMIC DNA]</scope>
    <source>
        <strain evidence="11">YNYX2018</strain>
        <tissue evidence="11">Adults</tissue>
    </source>
</reference>
<dbReference type="GO" id="GO:0005576">
    <property type="term" value="C:extracellular region"/>
    <property type="evidence" value="ECO:0007669"/>
    <property type="project" value="UniProtKB-SubCell"/>
</dbReference>
<dbReference type="Proteomes" id="UP000639338">
    <property type="component" value="Unassembled WGS sequence"/>
</dbReference>
<evidence type="ECO:0000256" key="2">
    <source>
        <dbReference type="ARBA" id="ARBA00004613"/>
    </source>
</evidence>
<dbReference type="Pfam" id="PF00704">
    <property type="entry name" value="Glyco_hydro_18"/>
    <property type="match status" value="1"/>
</dbReference>
<keyword evidence="12" id="KW-1185">Reference proteome</keyword>
<evidence type="ECO:0000256" key="7">
    <source>
        <dbReference type="ARBA" id="ARBA00040976"/>
    </source>
</evidence>
<dbReference type="SUPFAM" id="SSF51445">
    <property type="entry name" value="(Trans)glycosidases"/>
    <property type="match status" value="1"/>
</dbReference>
<evidence type="ECO:0000313" key="12">
    <source>
        <dbReference type="Proteomes" id="UP000639338"/>
    </source>
</evidence>
<dbReference type="GO" id="GO:0012505">
    <property type="term" value="C:endomembrane system"/>
    <property type="evidence" value="ECO:0007669"/>
    <property type="project" value="TreeGrafter"/>
</dbReference>
<gene>
    <name evidence="11" type="ORF">HCN44_010217</name>
</gene>
<feature type="chain" id="PRO_5032632957" description="Chitinase domain-containing protein 1" evidence="9">
    <location>
        <begin position="20"/>
        <end position="394"/>
    </location>
</feature>
<feature type="compositionally biased region" description="Basic and acidic residues" evidence="8">
    <location>
        <begin position="24"/>
        <end position="39"/>
    </location>
</feature>
<evidence type="ECO:0000313" key="11">
    <source>
        <dbReference type="EMBL" id="KAF7993622.1"/>
    </source>
</evidence>
<dbReference type="SMART" id="SM00636">
    <property type="entry name" value="Glyco_18"/>
    <property type="match status" value="1"/>
</dbReference>
<feature type="signal peptide" evidence="9">
    <location>
        <begin position="1"/>
        <end position="19"/>
    </location>
</feature>
<dbReference type="GO" id="GO:0005975">
    <property type="term" value="P:carbohydrate metabolic process"/>
    <property type="evidence" value="ECO:0007669"/>
    <property type="project" value="InterPro"/>
</dbReference>
<keyword evidence="6" id="KW-0458">Lysosome</keyword>
<feature type="region of interest" description="Disordered" evidence="8">
    <location>
        <begin position="23"/>
        <end position="44"/>
    </location>
</feature>
<sequence length="394" mass="45179">MKYWSLIVIVLLMVGLTLSTLSPPKDKQRKDKGKKKDNQKGPVDQSVFDRGLVVKDPKNIDILRESGLYHQDTNHRNFDGEVLGYITPWNSGGLEVAKTFHGKLTSVSPTWLTLPNGSIKEFKIATHDVQEKWLKDIRTANDAIHQLKVLPRLLFENWKPKEIINLHKNEARRAQLVQALIETAKKHKFHGYVLEIWIGFYYSGVDTRIIIDLIKSLSEELKKNNLQVVLVIPPSRSSETDVFSQTHFDLLSPIVDYFSLMTYDYSSVQRPGPNSPLDWARKCIEKLVPNDDDPRRQQILMGLNFYGYNYSLEGGGAILGSQYLELVESHKGKIKWDDGSKEHYFEVKTKVGSSFVFYPTLFSLQQRIQLAKDMGTGISIWELGQGLNYFYDLL</sequence>
<evidence type="ECO:0000256" key="4">
    <source>
        <dbReference type="ARBA" id="ARBA00022525"/>
    </source>
</evidence>
<keyword evidence="4" id="KW-0964">Secreted</keyword>
<dbReference type="GO" id="GO:0070492">
    <property type="term" value="F:oligosaccharide binding"/>
    <property type="evidence" value="ECO:0007669"/>
    <property type="project" value="TreeGrafter"/>
</dbReference>
<organism evidence="11 12">
    <name type="scientific">Aphidius gifuensis</name>
    <name type="common">Parasitoid wasp</name>
    <dbReference type="NCBI Taxonomy" id="684658"/>
    <lineage>
        <taxon>Eukaryota</taxon>
        <taxon>Metazoa</taxon>
        <taxon>Ecdysozoa</taxon>
        <taxon>Arthropoda</taxon>
        <taxon>Hexapoda</taxon>
        <taxon>Insecta</taxon>
        <taxon>Pterygota</taxon>
        <taxon>Neoptera</taxon>
        <taxon>Endopterygota</taxon>
        <taxon>Hymenoptera</taxon>
        <taxon>Apocrita</taxon>
        <taxon>Ichneumonoidea</taxon>
        <taxon>Braconidae</taxon>
        <taxon>Aphidiinae</taxon>
        <taxon>Aphidius</taxon>
    </lineage>
</organism>
<dbReference type="PROSITE" id="PS51910">
    <property type="entry name" value="GH18_2"/>
    <property type="match status" value="1"/>
</dbReference>
<comment type="subcellular location">
    <subcellularLocation>
        <location evidence="1">Lysosome</location>
    </subcellularLocation>
    <subcellularLocation>
        <location evidence="2">Secreted</location>
    </subcellularLocation>
</comment>
<dbReference type="PANTHER" id="PTHR46066:SF2">
    <property type="entry name" value="CHITINASE DOMAIN-CONTAINING PROTEIN 1"/>
    <property type="match status" value="1"/>
</dbReference>
<evidence type="ECO:0000256" key="9">
    <source>
        <dbReference type="SAM" id="SignalP"/>
    </source>
</evidence>
<evidence type="ECO:0000256" key="5">
    <source>
        <dbReference type="ARBA" id="ARBA00022729"/>
    </source>
</evidence>
<dbReference type="PANTHER" id="PTHR46066">
    <property type="entry name" value="CHITINASE DOMAIN-CONTAINING PROTEIN 1 FAMILY MEMBER"/>
    <property type="match status" value="1"/>
</dbReference>
<dbReference type="InterPro" id="IPR029070">
    <property type="entry name" value="Chitinase_insertion_sf"/>
</dbReference>
<evidence type="ECO:0000256" key="1">
    <source>
        <dbReference type="ARBA" id="ARBA00004371"/>
    </source>
</evidence>
<feature type="domain" description="GH18" evidence="10">
    <location>
        <begin position="80"/>
        <end position="394"/>
    </location>
</feature>
<dbReference type="InterPro" id="IPR011583">
    <property type="entry name" value="Chitinase_II/V-like_cat"/>
</dbReference>
<evidence type="ECO:0000259" key="10">
    <source>
        <dbReference type="PROSITE" id="PS51910"/>
    </source>
</evidence>
<dbReference type="FunFam" id="3.10.50.10:FF:000002">
    <property type="entry name" value="Chitinase domain-containing protein 1"/>
    <property type="match status" value="1"/>
</dbReference>
<dbReference type="EMBL" id="JACMRX010000003">
    <property type="protein sequence ID" value="KAF7993622.1"/>
    <property type="molecule type" value="Genomic_DNA"/>
</dbReference>
<dbReference type="GO" id="GO:0008061">
    <property type="term" value="F:chitin binding"/>
    <property type="evidence" value="ECO:0007669"/>
    <property type="project" value="InterPro"/>
</dbReference>
<dbReference type="CDD" id="cd02876">
    <property type="entry name" value="GH18_SI-CLP"/>
    <property type="match status" value="1"/>
</dbReference>
<accession>A0A834XXT5</accession>
<dbReference type="OrthoDB" id="10254444at2759"/>
<protein>
    <recommendedName>
        <fullName evidence="7">Chitinase domain-containing protein 1</fullName>
    </recommendedName>
</protein>
<dbReference type="Gene3D" id="3.20.20.80">
    <property type="entry name" value="Glycosidases"/>
    <property type="match status" value="1"/>
</dbReference>
<evidence type="ECO:0000256" key="6">
    <source>
        <dbReference type="ARBA" id="ARBA00023228"/>
    </source>
</evidence>
<dbReference type="InterPro" id="IPR017853">
    <property type="entry name" value="GH"/>
</dbReference>
<evidence type="ECO:0000256" key="3">
    <source>
        <dbReference type="ARBA" id="ARBA00009336"/>
    </source>
</evidence>